<accession>A0AAN6Y348</accession>
<keyword evidence="4" id="KW-1185">Reference proteome</keyword>
<dbReference type="EMBL" id="MU858176">
    <property type="protein sequence ID" value="KAK4210380.1"/>
    <property type="molecule type" value="Genomic_DNA"/>
</dbReference>
<feature type="domain" description="Alpha/beta hydrolase fold-3" evidence="2">
    <location>
        <begin position="87"/>
        <end position="300"/>
    </location>
</feature>
<organism evidence="3 4">
    <name type="scientific">Rhypophila decipiens</name>
    <dbReference type="NCBI Taxonomy" id="261697"/>
    <lineage>
        <taxon>Eukaryota</taxon>
        <taxon>Fungi</taxon>
        <taxon>Dikarya</taxon>
        <taxon>Ascomycota</taxon>
        <taxon>Pezizomycotina</taxon>
        <taxon>Sordariomycetes</taxon>
        <taxon>Sordariomycetidae</taxon>
        <taxon>Sordariales</taxon>
        <taxon>Naviculisporaceae</taxon>
        <taxon>Rhypophila</taxon>
    </lineage>
</organism>
<evidence type="ECO:0000256" key="1">
    <source>
        <dbReference type="ARBA" id="ARBA00022801"/>
    </source>
</evidence>
<dbReference type="PANTHER" id="PTHR48081:SF8">
    <property type="entry name" value="ALPHA_BETA HYDROLASE FOLD-3 DOMAIN-CONTAINING PROTEIN-RELATED"/>
    <property type="match status" value="1"/>
</dbReference>
<dbReference type="InterPro" id="IPR029058">
    <property type="entry name" value="AB_hydrolase_fold"/>
</dbReference>
<gene>
    <name evidence="3" type="ORF">QBC37DRAFT_322248</name>
</gene>
<dbReference type="Pfam" id="PF07859">
    <property type="entry name" value="Abhydrolase_3"/>
    <property type="match status" value="1"/>
</dbReference>
<dbReference type="Gene3D" id="3.40.50.1820">
    <property type="entry name" value="alpha/beta hydrolase"/>
    <property type="match status" value="1"/>
</dbReference>
<keyword evidence="1" id="KW-0378">Hydrolase</keyword>
<reference evidence="3" key="2">
    <citation type="submission" date="2023-05" db="EMBL/GenBank/DDBJ databases">
        <authorList>
            <consortium name="Lawrence Berkeley National Laboratory"/>
            <person name="Steindorff A."/>
            <person name="Hensen N."/>
            <person name="Bonometti L."/>
            <person name="Westerberg I."/>
            <person name="Brannstrom I.O."/>
            <person name="Guillou S."/>
            <person name="Cros-Aarteil S."/>
            <person name="Calhoun S."/>
            <person name="Haridas S."/>
            <person name="Kuo A."/>
            <person name="Mondo S."/>
            <person name="Pangilinan J."/>
            <person name="Riley R."/>
            <person name="Labutti K."/>
            <person name="Andreopoulos B."/>
            <person name="Lipzen A."/>
            <person name="Chen C."/>
            <person name="Yanf M."/>
            <person name="Daum C."/>
            <person name="Ng V."/>
            <person name="Clum A."/>
            <person name="Ohm R."/>
            <person name="Martin F."/>
            <person name="Silar P."/>
            <person name="Natvig D."/>
            <person name="Lalanne C."/>
            <person name="Gautier V."/>
            <person name="Ament-Velasquez S.L."/>
            <person name="Kruys A."/>
            <person name="Hutchinson M.I."/>
            <person name="Powell A.J."/>
            <person name="Barry K."/>
            <person name="Miller A.N."/>
            <person name="Grigoriev I.V."/>
            <person name="Debuchy R."/>
            <person name="Gladieux P."/>
            <person name="Thoren M.H."/>
            <person name="Johannesson H."/>
        </authorList>
    </citation>
    <scope>NUCLEOTIDE SEQUENCE</scope>
    <source>
        <strain evidence="3">PSN293</strain>
    </source>
</reference>
<dbReference type="SUPFAM" id="SSF53474">
    <property type="entry name" value="alpha/beta-Hydrolases"/>
    <property type="match status" value="1"/>
</dbReference>
<protein>
    <submittedName>
        <fullName evidence="3">Versiconal hemiacetal acetate esterase</fullName>
    </submittedName>
</protein>
<dbReference type="Proteomes" id="UP001301769">
    <property type="component" value="Unassembled WGS sequence"/>
</dbReference>
<dbReference type="PANTHER" id="PTHR48081">
    <property type="entry name" value="AB HYDROLASE SUPERFAMILY PROTEIN C4A8.06C"/>
    <property type="match status" value="1"/>
</dbReference>
<dbReference type="GO" id="GO:0016787">
    <property type="term" value="F:hydrolase activity"/>
    <property type="evidence" value="ECO:0007669"/>
    <property type="project" value="UniProtKB-KW"/>
</dbReference>
<dbReference type="InterPro" id="IPR013094">
    <property type="entry name" value="AB_hydrolase_3"/>
</dbReference>
<proteinExistence type="predicted"/>
<dbReference type="AlphaFoldDB" id="A0AAN6Y348"/>
<evidence type="ECO:0000259" key="2">
    <source>
        <dbReference type="Pfam" id="PF07859"/>
    </source>
</evidence>
<evidence type="ECO:0000313" key="3">
    <source>
        <dbReference type="EMBL" id="KAK4210380.1"/>
    </source>
</evidence>
<sequence length="332" mass="36904">MTLPHQTHGILTYLRLKLIAVALRFLIKVTSRAPLEREKALADSVPIAQQKLRVPARGDQGVGRHIDVVLYYPPSFTKEPLKKRPVLVNWHGSGWVFPLFGTDAFFLKQVARDCDFLVLDADYLKAPEHPFPLPLEDVEDVLSWLAHPTGLIDSKQVAVSGFSAGAELALVASTVLRTTSLQHLGVDIKAAVAFYPETDLSLSLDRKKVPHPIRPHPPWMLSFFHDSYVPDKSSRAHPAISPSKAPGEIFPEHVIFLTCEGDNFAPETLRLAVRLGDTREQDGTPKKVKLHHLEGVGHGFDKGCQPGSKQSERRDEAYAVAIRFLRAAFKDV</sequence>
<dbReference type="InterPro" id="IPR050300">
    <property type="entry name" value="GDXG_lipolytic_enzyme"/>
</dbReference>
<comment type="caution">
    <text evidence="3">The sequence shown here is derived from an EMBL/GenBank/DDBJ whole genome shotgun (WGS) entry which is preliminary data.</text>
</comment>
<reference evidence="3" key="1">
    <citation type="journal article" date="2023" name="Mol. Phylogenet. Evol.">
        <title>Genome-scale phylogeny and comparative genomics of the fungal order Sordariales.</title>
        <authorList>
            <person name="Hensen N."/>
            <person name="Bonometti L."/>
            <person name="Westerberg I."/>
            <person name="Brannstrom I.O."/>
            <person name="Guillou S."/>
            <person name="Cros-Aarteil S."/>
            <person name="Calhoun S."/>
            <person name="Haridas S."/>
            <person name="Kuo A."/>
            <person name="Mondo S."/>
            <person name="Pangilinan J."/>
            <person name="Riley R."/>
            <person name="LaButti K."/>
            <person name="Andreopoulos B."/>
            <person name="Lipzen A."/>
            <person name="Chen C."/>
            <person name="Yan M."/>
            <person name="Daum C."/>
            <person name="Ng V."/>
            <person name="Clum A."/>
            <person name="Steindorff A."/>
            <person name="Ohm R.A."/>
            <person name="Martin F."/>
            <person name="Silar P."/>
            <person name="Natvig D.O."/>
            <person name="Lalanne C."/>
            <person name="Gautier V."/>
            <person name="Ament-Velasquez S.L."/>
            <person name="Kruys A."/>
            <person name="Hutchinson M.I."/>
            <person name="Powell A.J."/>
            <person name="Barry K."/>
            <person name="Miller A.N."/>
            <person name="Grigoriev I.V."/>
            <person name="Debuchy R."/>
            <person name="Gladieux P."/>
            <person name="Hiltunen Thoren M."/>
            <person name="Johannesson H."/>
        </authorList>
    </citation>
    <scope>NUCLEOTIDE SEQUENCE</scope>
    <source>
        <strain evidence="3">PSN293</strain>
    </source>
</reference>
<evidence type="ECO:0000313" key="4">
    <source>
        <dbReference type="Proteomes" id="UP001301769"/>
    </source>
</evidence>
<name>A0AAN6Y348_9PEZI</name>